<comment type="caution">
    <text evidence="8">The sequence shown here is derived from an EMBL/GenBank/DDBJ whole genome shotgun (WGS) entry which is preliminary data.</text>
</comment>
<evidence type="ECO:0000256" key="4">
    <source>
        <dbReference type="ARBA" id="ARBA00022833"/>
    </source>
</evidence>
<proteinExistence type="inferred from homology"/>
<feature type="domain" description="Alcohol dehydrogenase-like N-terminal" evidence="7">
    <location>
        <begin position="34"/>
        <end position="137"/>
    </location>
</feature>
<dbReference type="SUPFAM" id="SSF50129">
    <property type="entry name" value="GroES-like"/>
    <property type="match status" value="1"/>
</dbReference>
<dbReference type="InterPro" id="IPR002328">
    <property type="entry name" value="ADH_Zn_CS"/>
</dbReference>
<reference evidence="8" key="1">
    <citation type="submission" date="2023-08" db="EMBL/GenBank/DDBJ databases">
        <title>Black Yeasts Isolated from many extreme environments.</title>
        <authorList>
            <person name="Coleine C."/>
            <person name="Stajich J.E."/>
            <person name="Selbmann L."/>
        </authorList>
    </citation>
    <scope>NUCLEOTIDE SEQUENCE</scope>
    <source>
        <strain evidence="8">CCFEE 5810</strain>
    </source>
</reference>
<accession>A0AAN7VXG2</accession>
<sequence>MDKSEGKTMKAVLYQGNPYQMVVKDIPRPIIRAPTDAIIRVTTAAICGSDLHNYHGLFSTNNTPYTMGHEAVGLVHEIGSKVTKYKVGDRVVIPDFFAEHGVEIVYGEGDGVGTNAGGCQAEYVLAPRADDILFPIPSGTKHELDYLLCADIFASAWTSITSTGFQPGDIVAVCDAGPVGLLAAYSALLRGALRAYSIDHVEARLHRAKSIGAIPIDLRKGDPSSQILKLEPNSVKRTSDCVGFECINPQGKKEEAYILNDAVKVTSAGGGICLTGVYWRGPRDHAEPSQGPNWHTFSTISLLGGSETLPSRVVLCSQLLRSRL</sequence>
<dbReference type="InterPro" id="IPR011032">
    <property type="entry name" value="GroES-like_sf"/>
</dbReference>
<dbReference type="GO" id="GO:0016491">
    <property type="term" value="F:oxidoreductase activity"/>
    <property type="evidence" value="ECO:0007669"/>
    <property type="project" value="UniProtKB-KW"/>
</dbReference>
<keyword evidence="3" id="KW-0479">Metal-binding</keyword>
<evidence type="ECO:0000256" key="3">
    <source>
        <dbReference type="ARBA" id="ARBA00022723"/>
    </source>
</evidence>
<dbReference type="Gene3D" id="3.40.50.720">
    <property type="entry name" value="NAD(P)-binding Rossmann-like Domain"/>
    <property type="match status" value="1"/>
</dbReference>
<keyword evidence="6" id="KW-0520">NAD</keyword>
<dbReference type="Gene3D" id="3.90.180.10">
    <property type="entry name" value="Medium-chain alcohol dehydrogenases, catalytic domain"/>
    <property type="match status" value="1"/>
</dbReference>
<dbReference type="PANTHER" id="PTHR42813">
    <property type="entry name" value="ZINC-TYPE ALCOHOL DEHYDROGENASE-LIKE"/>
    <property type="match status" value="1"/>
</dbReference>
<keyword evidence="4" id="KW-0862">Zinc</keyword>
<dbReference type="InterPro" id="IPR013154">
    <property type="entry name" value="ADH-like_N"/>
</dbReference>
<dbReference type="EMBL" id="JAVRQU010000027">
    <property type="protein sequence ID" value="KAK5690013.1"/>
    <property type="molecule type" value="Genomic_DNA"/>
</dbReference>
<gene>
    <name evidence="8" type="ORF">LTR97_012497</name>
</gene>
<name>A0AAN7VXG2_9PEZI</name>
<dbReference type="GO" id="GO:0008270">
    <property type="term" value="F:zinc ion binding"/>
    <property type="evidence" value="ECO:0007669"/>
    <property type="project" value="InterPro"/>
</dbReference>
<evidence type="ECO:0000256" key="1">
    <source>
        <dbReference type="ARBA" id="ARBA00001947"/>
    </source>
</evidence>
<evidence type="ECO:0000256" key="2">
    <source>
        <dbReference type="ARBA" id="ARBA00008072"/>
    </source>
</evidence>
<dbReference type="AlphaFoldDB" id="A0AAN7VXG2"/>
<keyword evidence="5" id="KW-0560">Oxidoreductase</keyword>
<evidence type="ECO:0000259" key="7">
    <source>
        <dbReference type="Pfam" id="PF08240"/>
    </source>
</evidence>
<dbReference type="PANTHER" id="PTHR42813:SF3">
    <property type="entry name" value="GLUTATHIONE-INDEPENDENT FORMALDEHYDE DEHYDROGENASE"/>
    <property type="match status" value="1"/>
</dbReference>
<dbReference type="SUPFAM" id="SSF51735">
    <property type="entry name" value="NAD(P)-binding Rossmann-fold domains"/>
    <property type="match status" value="1"/>
</dbReference>
<dbReference type="Pfam" id="PF08240">
    <property type="entry name" value="ADH_N"/>
    <property type="match status" value="1"/>
</dbReference>
<evidence type="ECO:0000313" key="9">
    <source>
        <dbReference type="Proteomes" id="UP001310594"/>
    </source>
</evidence>
<dbReference type="PROSITE" id="PS00059">
    <property type="entry name" value="ADH_ZINC"/>
    <property type="match status" value="1"/>
</dbReference>
<dbReference type="Proteomes" id="UP001310594">
    <property type="component" value="Unassembled WGS sequence"/>
</dbReference>
<evidence type="ECO:0000313" key="8">
    <source>
        <dbReference type="EMBL" id="KAK5690013.1"/>
    </source>
</evidence>
<comment type="similarity">
    <text evidence="2">Belongs to the zinc-containing alcohol dehydrogenase family.</text>
</comment>
<dbReference type="InterPro" id="IPR036291">
    <property type="entry name" value="NAD(P)-bd_dom_sf"/>
</dbReference>
<protein>
    <recommendedName>
        <fullName evidence="7">Alcohol dehydrogenase-like N-terminal domain-containing protein</fullName>
    </recommendedName>
</protein>
<evidence type="ECO:0000256" key="6">
    <source>
        <dbReference type="ARBA" id="ARBA00023027"/>
    </source>
</evidence>
<organism evidence="8 9">
    <name type="scientific">Elasticomyces elasticus</name>
    <dbReference type="NCBI Taxonomy" id="574655"/>
    <lineage>
        <taxon>Eukaryota</taxon>
        <taxon>Fungi</taxon>
        <taxon>Dikarya</taxon>
        <taxon>Ascomycota</taxon>
        <taxon>Pezizomycotina</taxon>
        <taxon>Dothideomycetes</taxon>
        <taxon>Dothideomycetidae</taxon>
        <taxon>Mycosphaerellales</taxon>
        <taxon>Teratosphaeriaceae</taxon>
        <taxon>Elasticomyces</taxon>
    </lineage>
</organism>
<comment type="cofactor">
    <cofactor evidence="1">
        <name>Zn(2+)</name>
        <dbReference type="ChEBI" id="CHEBI:29105"/>
    </cofactor>
</comment>
<evidence type="ECO:0000256" key="5">
    <source>
        <dbReference type="ARBA" id="ARBA00023002"/>
    </source>
</evidence>